<comment type="caution">
    <text evidence="1">The sequence shown here is derived from an EMBL/GenBank/DDBJ whole genome shotgun (WGS) entry which is preliminary data.</text>
</comment>
<dbReference type="Proteomes" id="UP001204548">
    <property type="component" value="Unassembled WGS sequence"/>
</dbReference>
<proteinExistence type="predicted"/>
<reference evidence="1" key="1">
    <citation type="submission" date="2022-08" db="EMBL/GenBank/DDBJ databases">
        <title>Genome Sequencing of Bacteroides fragilis Group Isolates with Nanopore Technology.</title>
        <authorList>
            <person name="Tisza M.J."/>
            <person name="Smith D."/>
            <person name="Dekker J.P."/>
        </authorList>
    </citation>
    <scope>NUCLEOTIDE SEQUENCE</scope>
    <source>
        <strain evidence="1">BFG-351</strain>
    </source>
</reference>
<evidence type="ECO:0000313" key="1">
    <source>
        <dbReference type="EMBL" id="MCS2795092.1"/>
    </source>
</evidence>
<name>A0AAW5P223_9BACE</name>
<organism evidence="1 2">
    <name type="scientific">Bacteroides faecis</name>
    <dbReference type="NCBI Taxonomy" id="674529"/>
    <lineage>
        <taxon>Bacteria</taxon>
        <taxon>Pseudomonadati</taxon>
        <taxon>Bacteroidota</taxon>
        <taxon>Bacteroidia</taxon>
        <taxon>Bacteroidales</taxon>
        <taxon>Bacteroidaceae</taxon>
        <taxon>Bacteroides</taxon>
    </lineage>
</organism>
<dbReference type="RefSeq" id="WP_258991042.1">
    <property type="nucleotide sequence ID" value="NZ_JANUTS010000003.1"/>
</dbReference>
<dbReference type="AlphaFoldDB" id="A0AAW5P223"/>
<sequence>MMFSLMADANWKEFDLSVQLQVPLCATNLPLGEWNNGARDQTPLHVLSMPDGITRLTTW</sequence>
<gene>
    <name evidence="1" type="ORF">NXW97_24405</name>
</gene>
<evidence type="ECO:0000313" key="2">
    <source>
        <dbReference type="Proteomes" id="UP001204548"/>
    </source>
</evidence>
<dbReference type="EMBL" id="JANUTS010000003">
    <property type="protein sequence ID" value="MCS2795092.1"/>
    <property type="molecule type" value="Genomic_DNA"/>
</dbReference>
<protein>
    <submittedName>
        <fullName evidence="1">Uncharacterized protein</fullName>
    </submittedName>
</protein>
<accession>A0AAW5P223</accession>